<name>A0A382AZ89_9ZZZZ</name>
<gene>
    <name evidence="1" type="ORF">METZ01_LOCUS159740</name>
</gene>
<proteinExistence type="predicted"/>
<organism evidence="1">
    <name type="scientific">marine metagenome</name>
    <dbReference type="NCBI Taxonomy" id="408172"/>
    <lineage>
        <taxon>unclassified sequences</taxon>
        <taxon>metagenomes</taxon>
        <taxon>ecological metagenomes</taxon>
    </lineage>
</organism>
<sequence length="608" mass="70149">VRTLFCRFELLLSEEEDPDGAIDRIADICWEWVTTASWVNESNLPDKWEAGEHKLNNTDTLHIDDDRCENGRFWKMKRIEWGREDTELQIVNHIFVVRDDRRIEFSLLQDFVHQYERISPSDKAVYPPWVIRAVMDAYDCKMGDEEISQSWSSISPPNVPELVDKITNPSRRVPIVLMSKRWDTKRSIVRSPGSLSGRLAGLAHVYQLSDLNTQQFGDLFGEQWLGNGTIRIFWPGITRDKIDSDPAWNDMYSKRSFEEKYEWDEGPLCQDIINIVCAATMTLPASSSLVNGIRSRIEDEQRRQEEEALQEQRDIVLGDLKTSKDKVAYLEDEDKKLSGRISNMDIELSQKGRQIEEMAEMEETLRFQISSLGDEIKGLKDLRRALDEAISRDPEGGFEALLEHLEDYGKEEEEPEPEPEFKNLEEVIDTARRELSRLTFLSSAMKSAKKTKADVVPSVVYDVFRELNDSVWDEIKAAMDQNRLKGPNRINIQQCMKESFGGKYAEKESAQTMNKYRNEFNQKGRQFTLSPGGDIHIRIEPHLKLGSNDNPLRIHVLVLHHKSEYEATQVFYKSNGKMSKKKARKAISNFPAIIIGWCGDHLPTTKKP</sequence>
<dbReference type="EMBL" id="UINC01027516">
    <property type="protein sequence ID" value="SVB06886.1"/>
    <property type="molecule type" value="Genomic_DNA"/>
</dbReference>
<accession>A0A382AZ89</accession>
<evidence type="ECO:0000313" key="1">
    <source>
        <dbReference type="EMBL" id="SVB06886.1"/>
    </source>
</evidence>
<feature type="non-terminal residue" evidence="1">
    <location>
        <position position="1"/>
    </location>
</feature>
<dbReference type="AlphaFoldDB" id="A0A382AZ89"/>
<protein>
    <submittedName>
        <fullName evidence="1">Uncharacterized protein</fullName>
    </submittedName>
</protein>
<reference evidence="1" key="1">
    <citation type="submission" date="2018-05" db="EMBL/GenBank/DDBJ databases">
        <authorList>
            <person name="Lanie J.A."/>
            <person name="Ng W.-L."/>
            <person name="Kazmierczak K.M."/>
            <person name="Andrzejewski T.M."/>
            <person name="Davidsen T.M."/>
            <person name="Wayne K.J."/>
            <person name="Tettelin H."/>
            <person name="Glass J.I."/>
            <person name="Rusch D."/>
            <person name="Podicherti R."/>
            <person name="Tsui H.-C.T."/>
            <person name="Winkler M.E."/>
        </authorList>
    </citation>
    <scope>NUCLEOTIDE SEQUENCE</scope>
</reference>